<dbReference type="InterPro" id="IPR000626">
    <property type="entry name" value="Ubiquitin-like_dom"/>
</dbReference>
<organism evidence="3 5">
    <name type="scientific">Rhizophagus irregularis</name>
    <dbReference type="NCBI Taxonomy" id="588596"/>
    <lineage>
        <taxon>Eukaryota</taxon>
        <taxon>Fungi</taxon>
        <taxon>Fungi incertae sedis</taxon>
        <taxon>Mucoromycota</taxon>
        <taxon>Glomeromycotina</taxon>
        <taxon>Glomeromycetes</taxon>
        <taxon>Glomerales</taxon>
        <taxon>Glomeraceae</taxon>
        <taxon>Rhizophagus</taxon>
    </lineage>
</organism>
<evidence type="ECO:0000313" key="5">
    <source>
        <dbReference type="Proteomes" id="UP000234323"/>
    </source>
</evidence>
<dbReference type="PANTHER" id="PTHR10666">
    <property type="entry name" value="UBIQUITIN"/>
    <property type="match status" value="1"/>
</dbReference>
<dbReference type="OrthoDB" id="2450359at2759"/>
<reference evidence="2 4" key="2">
    <citation type="submission" date="2017-10" db="EMBL/GenBank/DDBJ databases">
        <title>Extensive intraspecific genome diversity in a model arbuscular mycorrhizal fungus.</title>
        <authorList>
            <person name="Chen E.C.H."/>
            <person name="Morin E."/>
            <person name="Baudet D."/>
            <person name="Noel J."/>
            <person name="Ndikumana S."/>
            <person name="Charron P."/>
            <person name="St-Onge C."/>
            <person name="Giorgi J."/>
            <person name="Grigoriev I.V."/>
            <person name="Roux C."/>
            <person name="Martin F.M."/>
            <person name="Corradi N."/>
        </authorList>
    </citation>
    <scope>NUCLEOTIDE SEQUENCE [LARGE SCALE GENOMIC DNA]</scope>
    <source>
        <strain evidence="2 4">C2</strain>
    </source>
</reference>
<dbReference type="VEuPathDB" id="FungiDB:RhiirFUN_013288"/>
<dbReference type="InterPro" id="IPR029071">
    <property type="entry name" value="Ubiquitin-like_domsf"/>
</dbReference>
<dbReference type="SMART" id="SM00213">
    <property type="entry name" value="UBQ"/>
    <property type="match status" value="1"/>
</dbReference>
<dbReference type="InterPro" id="IPR050158">
    <property type="entry name" value="Ubiquitin_ubiquitin-like"/>
</dbReference>
<dbReference type="EMBL" id="LLXI01000148">
    <property type="protein sequence ID" value="PKY41389.1"/>
    <property type="molecule type" value="Genomic_DNA"/>
</dbReference>
<protein>
    <submittedName>
        <fullName evidence="3">The 9-10 Moad insertion mutant of ubiquitin</fullName>
    </submittedName>
</protein>
<dbReference type="EMBL" id="LLXL01000007">
    <property type="protein sequence ID" value="PKK80712.1"/>
    <property type="molecule type" value="Genomic_DNA"/>
</dbReference>
<evidence type="ECO:0000259" key="1">
    <source>
        <dbReference type="PROSITE" id="PS50053"/>
    </source>
</evidence>
<dbReference type="VEuPathDB" id="FungiDB:RhiirA1_454467"/>
<comment type="caution">
    <text evidence="3">The sequence shown here is derived from an EMBL/GenBank/DDBJ whole genome shotgun (WGS) entry which is preliminary data.</text>
</comment>
<dbReference type="VEuPathDB" id="FungiDB:FUN_016558"/>
<accession>A0A2I1G428</accession>
<dbReference type="SUPFAM" id="SSF54236">
    <property type="entry name" value="Ubiquitin-like"/>
    <property type="match status" value="1"/>
</dbReference>
<dbReference type="AlphaFoldDB" id="A0A2I1G428"/>
<evidence type="ECO:0000313" key="4">
    <source>
        <dbReference type="Proteomes" id="UP000233469"/>
    </source>
</evidence>
<evidence type="ECO:0000313" key="3">
    <source>
        <dbReference type="EMBL" id="PKY41389.1"/>
    </source>
</evidence>
<reference evidence="3 5" key="1">
    <citation type="submission" date="2015-10" db="EMBL/GenBank/DDBJ databases">
        <title>Genome analyses suggest a sexual origin of heterokaryosis in a supposedly ancient asexual fungus.</title>
        <authorList>
            <person name="Ropars J."/>
            <person name="Sedzielewska K."/>
            <person name="Noel J."/>
            <person name="Charron P."/>
            <person name="Farinelli L."/>
            <person name="Marton T."/>
            <person name="Kruger M."/>
            <person name="Pelin A."/>
            <person name="Brachmann A."/>
            <person name="Corradi N."/>
        </authorList>
    </citation>
    <scope>NUCLEOTIDE SEQUENCE [LARGE SCALE GENOMIC DNA]</scope>
    <source>
        <strain evidence="3 5">A4</strain>
        <strain evidence="2 4">C2</strain>
    </source>
</reference>
<dbReference type="Pfam" id="PF00240">
    <property type="entry name" value="ubiquitin"/>
    <property type="match status" value="1"/>
</dbReference>
<keyword evidence="5" id="KW-1185">Reference proteome</keyword>
<sequence length="80" mass="9351">MKIIIRACQTFGRNMYSIEVENFDQISSVKQKISDKTNIDCKNKCLMFNNRQLIQEMKSLSDYEIKHESTLHLRCGQCGC</sequence>
<proteinExistence type="predicted"/>
<dbReference type="Proteomes" id="UP000234323">
    <property type="component" value="Unassembled WGS sequence"/>
</dbReference>
<dbReference type="PRINTS" id="PR00348">
    <property type="entry name" value="UBIQUITIN"/>
</dbReference>
<dbReference type="Gene3D" id="3.10.20.90">
    <property type="entry name" value="Phosphatidylinositol 3-kinase Catalytic Subunit, Chain A, domain 1"/>
    <property type="match status" value="1"/>
</dbReference>
<gene>
    <name evidence="3" type="ORF">RhiirA4_539549</name>
    <name evidence="2" type="ORF">RhiirC2_841530</name>
</gene>
<feature type="domain" description="Ubiquitin-like" evidence="1">
    <location>
        <begin position="1"/>
        <end position="73"/>
    </location>
</feature>
<dbReference type="PROSITE" id="PS50053">
    <property type="entry name" value="UBIQUITIN_2"/>
    <property type="match status" value="1"/>
</dbReference>
<name>A0A2I1G428_9GLOM</name>
<evidence type="ECO:0000313" key="2">
    <source>
        <dbReference type="EMBL" id="PKK80712.1"/>
    </source>
</evidence>
<dbReference type="Proteomes" id="UP000233469">
    <property type="component" value="Unassembled WGS sequence"/>
</dbReference>
<dbReference type="InterPro" id="IPR019956">
    <property type="entry name" value="Ubiquitin_dom"/>
</dbReference>